<reference evidence="2" key="1">
    <citation type="submission" date="2016-10" db="EMBL/GenBank/DDBJ databases">
        <authorList>
            <person name="Benchimol M."/>
            <person name="Almeida L.G."/>
            <person name="Vasconcelos A.T."/>
            <person name="Perreira-Neves A."/>
            <person name="Rosa I.A."/>
            <person name="Tasca T."/>
            <person name="Bogo M.R."/>
            <person name="de Souza W."/>
        </authorList>
    </citation>
    <scope>NUCLEOTIDE SEQUENCE [LARGE SCALE GENOMIC DNA]</scope>
    <source>
        <strain evidence="2">K</strain>
    </source>
</reference>
<proteinExistence type="predicted"/>
<organism evidence="2 3">
    <name type="scientific">Tritrichomonas foetus</name>
    <dbReference type="NCBI Taxonomy" id="1144522"/>
    <lineage>
        <taxon>Eukaryota</taxon>
        <taxon>Metamonada</taxon>
        <taxon>Parabasalia</taxon>
        <taxon>Tritrichomonadida</taxon>
        <taxon>Tritrichomonadidae</taxon>
        <taxon>Tritrichomonas</taxon>
    </lineage>
</organism>
<gene>
    <name evidence="2" type="ORF">TRFO_15977</name>
</gene>
<feature type="region of interest" description="Disordered" evidence="1">
    <location>
        <begin position="382"/>
        <end position="473"/>
    </location>
</feature>
<dbReference type="AlphaFoldDB" id="A0A1J4KW71"/>
<dbReference type="Proteomes" id="UP000179807">
    <property type="component" value="Unassembled WGS sequence"/>
</dbReference>
<feature type="compositionally biased region" description="Basic and acidic residues" evidence="1">
    <location>
        <begin position="450"/>
        <end position="463"/>
    </location>
</feature>
<dbReference type="OrthoDB" id="10519404at2759"/>
<dbReference type="RefSeq" id="XP_068366901.1">
    <property type="nucleotide sequence ID" value="XM_068498693.1"/>
</dbReference>
<evidence type="ECO:0000313" key="3">
    <source>
        <dbReference type="Proteomes" id="UP000179807"/>
    </source>
</evidence>
<protein>
    <submittedName>
        <fullName evidence="2">Uncharacterized protein</fullName>
    </submittedName>
</protein>
<dbReference type="EMBL" id="MLAK01000476">
    <property type="protein sequence ID" value="OHT13765.1"/>
    <property type="molecule type" value="Genomic_DNA"/>
</dbReference>
<dbReference type="GeneID" id="94833397"/>
<accession>A0A1J4KW71</accession>
<sequence length="473" mass="54297">MNESLTTLNQTLETPDVKAEDVITNDQFQLGLRTEYKPLLEFLKKDSTIINLSKWCFDPTLLADPDFNKYSKIIIQLFTSSIPSVFQIFVENLTFAKVIHDFLTSDAAKYPLFCGFLNRILSQQIRWGEPTLFKEYLDIGVLLIKNIRNIAIQDLMVTIATRDNIKMFQEMNLILILSEIMISEMNESCASTIQQIYDNISDDSPLIDQFRNTQVIQNIIDFCLSSQSIVLTSDLLDVAIHIVENNMDLLPILEKKKKTFQIRKGNITPISVLMIPLFTQDINQLFTLFFEPEACQYLHQYCAMIIPDLKPEEIISIAKIPRLIDNVIDIFGTDKWCHHMTQIVIVFARILPIYGNLTSKKWDNFMNTSVYEMLRILEEPYGGDIPADDSYMSDDDDPSFEEEEEEEEDESSESESESESENESESESESESDDDDDEKNGSSGSSESSSEDKDKNDCFKGELDLSEEEEEKQ</sequence>
<evidence type="ECO:0000256" key="1">
    <source>
        <dbReference type="SAM" id="MobiDB-lite"/>
    </source>
</evidence>
<feature type="compositionally biased region" description="Acidic residues" evidence="1">
    <location>
        <begin position="464"/>
        <end position="473"/>
    </location>
</feature>
<feature type="compositionally biased region" description="Acidic residues" evidence="1">
    <location>
        <begin position="391"/>
        <end position="438"/>
    </location>
</feature>
<comment type="caution">
    <text evidence="2">The sequence shown here is derived from an EMBL/GenBank/DDBJ whole genome shotgun (WGS) entry which is preliminary data.</text>
</comment>
<keyword evidence="3" id="KW-1185">Reference proteome</keyword>
<name>A0A1J4KW71_9EUKA</name>
<evidence type="ECO:0000313" key="2">
    <source>
        <dbReference type="EMBL" id="OHT13765.1"/>
    </source>
</evidence>
<dbReference type="VEuPathDB" id="TrichDB:TRFO_15977"/>